<organism evidence="3 4">
    <name type="scientific">Cereibacter sphaeroides</name>
    <name type="common">Rhodobacter sphaeroides</name>
    <dbReference type="NCBI Taxonomy" id="1063"/>
    <lineage>
        <taxon>Bacteria</taxon>
        <taxon>Pseudomonadati</taxon>
        <taxon>Pseudomonadota</taxon>
        <taxon>Alphaproteobacteria</taxon>
        <taxon>Rhodobacterales</taxon>
        <taxon>Paracoccaceae</taxon>
        <taxon>Cereibacter</taxon>
    </lineage>
</organism>
<evidence type="ECO:0000256" key="1">
    <source>
        <dbReference type="SAM" id="Phobius"/>
    </source>
</evidence>
<feature type="transmembrane region" description="Helical" evidence="1">
    <location>
        <begin position="166"/>
        <end position="188"/>
    </location>
</feature>
<keyword evidence="2" id="KW-0732">Signal</keyword>
<keyword evidence="1" id="KW-0472">Membrane</keyword>
<feature type="chain" id="PRO_5016088443" evidence="2">
    <location>
        <begin position="20"/>
        <end position="194"/>
    </location>
</feature>
<feature type="signal peptide" evidence="2">
    <location>
        <begin position="1"/>
        <end position="19"/>
    </location>
</feature>
<dbReference type="AlphaFoldDB" id="A0A2W5SFG9"/>
<dbReference type="InterPro" id="IPR022472">
    <property type="entry name" value="VPLPA-CTERM"/>
</dbReference>
<name>A0A2W5SFG9_CERSP</name>
<dbReference type="Proteomes" id="UP000248975">
    <property type="component" value="Unassembled WGS sequence"/>
</dbReference>
<keyword evidence="3" id="KW-0670">Pyruvate</keyword>
<proteinExistence type="predicted"/>
<dbReference type="NCBIfam" id="TIGR03370">
    <property type="entry name" value="VPLPA-CTERM"/>
    <property type="match status" value="1"/>
</dbReference>
<evidence type="ECO:0000313" key="3">
    <source>
        <dbReference type="EMBL" id="PZQ98035.1"/>
    </source>
</evidence>
<sequence>MKILMALAVVAATAGGAQAATVFSDDFSGYGPNTVLSAPNAVFAPNWTALSGTVDYLASGSAYGNLCNTGTNCVDLDGSTGQGGVFATVKSFAAGTYKLSVAIFGNRRGAGDDIVTIVLGSFSKQLDLSSWEDGSAIFKFTTTGGQLSFANGGGDNQGAILQGVELAAVPVPAAAPLLAGGIGALVALRKRRKA</sequence>
<reference evidence="3 4" key="1">
    <citation type="submission" date="2017-08" db="EMBL/GenBank/DDBJ databases">
        <title>Infants hospitalized years apart are colonized by the same room-sourced microbial strains.</title>
        <authorList>
            <person name="Brooks B."/>
            <person name="Olm M.R."/>
            <person name="Firek B.A."/>
            <person name="Baker R."/>
            <person name="Thomas B.C."/>
            <person name="Morowitz M.J."/>
            <person name="Banfield J.F."/>
        </authorList>
    </citation>
    <scope>NUCLEOTIDE SEQUENCE [LARGE SCALE GENOMIC DNA]</scope>
    <source>
        <strain evidence="3">S2_003_000_R2_11</strain>
    </source>
</reference>
<evidence type="ECO:0000256" key="2">
    <source>
        <dbReference type="SAM" id="SignalP"/>
    </source>
</evidence>
<comment type="caution">
    <text evidence="3">The sequence shown here is derived from an EMBL/GenBank/DDBJ whole genome shotgun (WGS) entry which is preliminary data.</text>
</comment>
<protein>
    <submittedName>
        <fullName evidence="3">Pyruvate-binding protein</fullName>
    </submittedName>
</protein>
<keyword evidence="1" id="KW-0812">Transmembrane</keyword>
<accession>A0A2W5SFG9</accession>
<dbReference type="EMBL" id="QFQS01000002">
    <property type="protein sequence ID" value="PZQ98035.1"/>
    <property type="molecule type" value="Genomic_DNA"/>
</dbReference>
<gene>
    <name evidence="3" type="ORF">DI533_13010</name>
</gene>
<keyword evidence="1" id="KW-1133">Transmembrane helix</keyword>
<evidence type="ECO:0000313" key="4">
    <source>
        <dbReference type="Proteomes" id="UP000248975"/>
    </source>
</evidence>